<accession>A0A2P2NM68</accession>
<sequence>MIRRQRISWYYLPCILRRLCSSIMSNTQFPLFLHNSNLCSPCSCYAARSLNYQRGRAFDGEGFNGRRNSTSNIRFL</sequence>
<dbReference type="EMBL" id="GGEC01063006">
    <property type="protein sequence ID" value="MBX43490.1"/>
    <property type="molecule type" value="Transcribed_RNA"/>
</dbReference>
<reference evidence="1" key="1">
    <citation type="submission" date="2018-02" db="EMBL/GenBank/DDBJ databases">
        <title>Rhizophora mucronata_Transcriptome.</title>
        <authorList>
            <person name="Meera S.P."/>
            <person name="Sreeshan A."/>
            <person name="Augustine A."/>
        </authorList>
    </citation>
    <scope>NUCLEOTIDE SEQUENCE</scope>
    <source>
        <tissue evidence="1">Leaf</tissue>
    </source>
</reference>
<protein>
    <submittedName>
        <fullName evidence="1">Uncharacterized protein</fullName>
    </submittedName>
</protein>
<name>A0A2P2NM68_RHIMU</name>
<organism evidence="1">
    <name type="scientific">Rhizophora mucronata</name>
    <name type="common">Asiatic mangrove</name>
    <dbReference type="NCBI Taxonomy" id="61149"/>
    <lineage>
        <taxon>Eukaryota</taxon>
        <taxon>Viridiplantae</taxon>
        <taxon>Streptophyta</taxon>
        <taxon>Embryophyta</taxon>
        <taxon>Tracheophyta</taxon>
        <taxon>Spermatophyta</taxon>
        <taxon>Magnoliopsida</taxon>
        <taxon>eudicotyledons</taxon>
        <taxon>Gunneridae</taxon>
        <taxon>Pentapetalae</taxon>
        <taxon>rosids</taxon>
        <taxon>fabids</taxon>
        <taxon>Malpighiales</taxon>
        <taxon>Rhizophoraceae</taxon>
        <taxon>Rhizophora</taxon>
    </lineage>
</organism>
<proteinExistence type="predicted"/>
<dbReference type="AlphaFoldDB" id="A0A2P2NM68"/>
<evidence type="ECO:0000313" key="1">
    <source>
        <dbReference type="EMBL" id="MBX43490.1"/>
    </source>
</evidence>